<accession>A0A1V0S9M1</accession>
<proteinExistence type="predicted"/>
<organism evidence="2">
    <name type="scientific">Catovirus CTV1</name>
    <dbReference type="NCBI Taxonomy" id="1977631"/>
    <lineage>
        <taxon>Viruses</taxon>
        <taxon>Varidnaviria</taxon>
        <taxon>Bamfordvirae</taxon>
        <taxon>Nucleocytoviricota</taxon>
        <taxon>Megaviricetes</taxon>
        <taxon>Imitervirales</taxon>
        <taxon>Mimiviridae</taxon>
        <taxon>Klosneuvirinae</taxon>
        <taxon>Catovirus</taxon>
    </lineage>
</organism>
<feature type="transmembrane region" description="Helical" evidence="1">
    <location>
        <begin position="86"/>
        <end position="108"/>
    </location>
</feature>
<feature type="transmembrane region" description="Helical" evidence="1">
    <location>
        <begin position="120"/>
        <end position="145"/>
    </location>
</feature>
<keyword evidence="1" id="KW-1133">Transmembrane helix</keyword>
<name>A0A1V0S9M1_9VIRU</name>
<reference evidence="2" key="1">
    <citation type="journal article" date="2017" name="Science">
        <title>Giant viruses with an expanded complement of translation system components.</title>
        <authorList>
            <person name="Schulz F."/>
            <person name="Yutin N."/>
            <person name="Ivanova N.N."/>
            <person name="Ortega D.R."/>
            <person name="Lee T.K."/>
            <person name="Vierheilig J."/>
            <person name="Daims H."/>
            <person name="Horn M."/>
            <person name="Wagner M."/>
            <person name="Jensen G.J."/>
            <person name="Kyrpides N.C."/>
            <person name="Koonin E.V."/>
            <person name="Woyke T."/>
        </authorList>
    </citation>
    <scope>NUCLEOTIDE SEQUENCE</scope>
    <source>
        <strain evidence="2">CTV1</strain>
    </source>
</reference>
<sequence>MSLKYRLLFLVPLITLGVLILCFGYSHIIVNASNWIFDTQFIRQFLCNYINYKASGCLSSYDKYFMSVHSYDMYYVVKSVHILPSFIQVITCSVMVVSLPMLPAYVLGNYFVNEYVNPNIGLFNILALLVFVVSVFVFVSIIIIATKLLSNGTAEQDLENGTN</sequence>
<keyword evidence="1" id="KW-0812">Transmembrane</keyword>
<dbReference type="EMBL" id="KY684083">
    <property type="protein sequence ID" value="ARF08389.1"/>
    <property type="molecule type" value="Genomic_DNA"/>
</dbReference>
<feature type="transmembrane region" description="Helical" evidence="1">
    <location>
        <begin position="7"/>
        <end position="28"/>
    </location>
</feature>
<evidence type="ECO:0000256" key="1">
    <source>
        <dbReference type="SAM" id="Phobius"/>
    </source>
</evidence>
<protein>
    <submittedName>
        <fullName evidence="2">Uncharacterized protein</fullName>
    </submittedName>
</protein>
<gene>
    <name evidence="2" type="ORF">Catovirus_1_439</name>
</gene>
<evidence type="ECO:0000313" key="2">
    <source>
        <dbReference type="EMBL" id="ARF08389.1"/>
    </source>
</evidence>
<keyword evidence="1" id="KW-0472">Membrane</keyword>